<dbReference type="FunFam" id="3.30.450.90:FF:000001">
    <property type="entry name" value="Type II secretion system ATPase GspE"/>
    <property type="match status" value="1"/>
</dbReference>
<dbReference type="PROSITE" id="PS00662">
    <property type="entry name" value="T2SP_E"/>
    <property type="match status" value="1"/>
</dbReference>
<dbReference type="KEGG" id="drm:Dred_1022"/>
<dbReference type="Gene3D" id="3.30.300.160">
    <property type="entry name" value="Type II secretion system, protein E, N-terminal domain"/>
    <property type="match status" value="1"/>
</dbReference>
<dbReference type="SMART" id="SM00382">
    <property type="entry name" value="AAA"/>
    <property type="match status" value="1"/>
</dbReference>
<gene>
    <name evidence="5" type="ordered locus">Dred_1022</name>
</gene>
<dbReference type="Pfam" id="PF00437">
    <property type="entry name" value="T2SSE"/>
    <property type="match status" value="1"/>
</dbReference>
<dbReference type="Proteomes" id="UP000001556">
    <property type="component" value="Chromosome"/>
</dbReference>
<dbReference type="InterPro" id="IPR001482">
    <property type="entry name" value="T2SS/T4SS_dom"/>
</dbReference>
<dbReference type="SUPFAM" id="SSF52540">
    <property type="entry name" value="P-loop containing nucleoside triphosphate hydrolases"/>
    <property type="match status" value="1"/>
</dbReference>
<dbReference type="CDD" id="cd01129">
    <property type="entry name" value="PulE-GspE-like"/>
    <property type="match status" value="1"/>
</dbReference>
<evidence type="ECO:0000259" key="4">
    <source>
        <dbReference type="PROSITE" id="PS00662"/>
    </source>
</evidence>
<reference evidence="5 6" key="1">
    <citation type="submission" date="2007-03" db="EMBL/GenBank/DDBJ databases">
        <title>Complete sequence of Desulfotomaculum reducens MI-1.</title>
        <authorList>
            <consortium name="US DOE Joint Genome Institute"/>
            <person name="Copeland A."/>
            <person name="Lucas S."/>
            <person name="Lapidus A."/>
            <person name="Barry K."/>
            <person name="Detter J.C."/>
            <person name="Glavina del Rio T."/>
            <person name="Hammon N."/>
            <person name="Israni S."/>
            <person name="Dalin E."/>
            <person name="Tice H."/>
            <person name="Pitluck S."/>
            <person name="Sims D."/>
            <person name="Brettin T."/>
            <person name="Bruce D."/>
            <person name="Han C."/>
            <person name="Tapia R."/>
            <person name="Schmutz J."/>
            <person name="Larimer F."/>
            <person name="Land M."/>
            <person name="Hauser L."/>
            <person name="Kyrpides N."/>
            <person name="Kim E."/>
            <person name="Tebo B.M."/>
            <person name="Richardson P."/>
        </authorList>
    </citation>
    <scope>NUCLEOTIDE SEQUENCE [LARGE SCALE GENOMIC DNA]</scope>
    <source>
        <strain evidence="5 6">MI-1</strain>
    </source>
</reference>
<dbReference type="STRING" id="349161.Dred_1022"/>
<feature type="domain" description="Bacterial type II secretion system protein E" evidence="4">
    <location>
        <begin position="369"/>
        <end position="383"/>
    </location>
</feature>
<evidence type="ECO:0000256" key="1">
    <source>
        <dbReference type="ARBA" id="ARBA00006611"/>
    </source>
</evidence>
<protein>
    <submittedName>
        <fullName evidence="5">Type II secretion system protein E</fullName>
    </submittedName>
</protein>
<dbReference type="RefSeq" id="WP_011877384.1">
    <property type="nucleotide sequence ID" value="NC_009253.1"/>
</dbReference>
<dbReference type="InterPro" id="IPR027417">
    <property type="entry name" value="P-loop_NTPase"/>
</dbReference>
<evidence type="ECO:0000256" key="2">
    <source>
        <dbReference type="ARBA" id="ARBA00022741"/>
    </source>
</evidence>
<dbReference type="Gene3D" id="3.40.50.300">
    <property type="entry name" value="P-loop containing nucleotide triphosphate hydrolases"/>
    <property type="match status" value="1"/>
</dbReference>
<evidence type="ECO:0000256" key="3">
    <source>
        <dbReference type="ARBA" id="ARBA00022840"/>
    </source>
</evidence>
<dbReference type="GO" id="GO:0016887">
    <property type="term" value="F:ATP hydrolysis activity"/>
    <property type="evidence" value="ECO:0007669"/>
    <property type="project" value="TreeGrafter"/>
</dbReference>
<sequence length="554" mass="62489">MLTVAPKSLIGNILLEKGAISQQQLREALNNHRQTDQPLGQVLVDLGYVTKKQVSQYLDYQEQMEEEVIHIQEIDKALLKLFSEQILRRYKIFPLFKKGNKLTVAMAEPANVIAIDDLKVISNLDIVPVEVQEQIIELAIDLYYDITKREVNDKEQRLVITDEEEVPIIQLVYQIIDRAIDQGASDIHIEPQEKRVRIRYRIDGMLILGMELAPTLDKAIISRIKIMSQLNIAEKRVPQDGRIQYGKQSRNFDLRVSTMPTVYGEKAVIRILNPESIKKYQLAQLGFSAYNLKSFQKCLRATSGMVLITGPTGCGKTTTLYAILNELNLEDRNFSTIEDPVEYRLEGINQTQVNTKTGMTFAVGLRALLRQDPDIIMVGEIRDRETAEIAVTAAGTGHLVFSTLHTNDALGALDRLIHMGLEIFQVASSVLVVVAQRLVRKLCPYCKEGYLVETKSPEYAFLQSTPWQDHIFYKAKGCVHCNFIGYRGRMAIQEVLQVNGNIRKLLVERAPSGELKKAALQGGMTTLKTDGIEKALQGLTSIPEVMRVAYSDEE</sequence>
<dbReference type="InterPro" id="IPR003593">
    <property type="entry name" value="AAA+_ATPase"/>
</dbReference>
<dbReference type="SUPFAM" id="SSF160246">
    <property type="entry name" value="EspE N-terminal domain-like"/>
    <property type="match status" value="1"/>
</dbReference>
<dbReference type="InterPro" id="IPR037257">
    <property type="entry name" value="T2SS_E_N_sf"/>
</dbReference>
<dbReference type="HOGENOM" id="CLU_013446_10_6_9"/>
<comment type="similarity">
    <text evidence="1">Belongs to the GSP E family.</text>
</comment>
<proteinExistence type="inferred from homology"/>
<accession>A4J3A4</accession>
<dbReference type="InterPro" id="IPR007831">
    <property type="entry name" value="T2SS_GspE_N"/>
</dbReference>
<keyword evidence="3" id="KW-0067">ATP-binding</keyword>
<keyword evidence="2" id="KW-0547">Nucleotide-binding</keyword>
<evidence type="ECO:0000313" key="6">
    <source>
        <dbReference type="Proteomes" id="UP000001556"/>
    </source>
</evidence>
<organism evidence="5 6">
    <name type="scientific">Desulforamulus reducens (strain ATCC BAA-1160 / DSM 100696 / MI-1)</name>
    <name type="common">Desulfotomaculum reducens</name>
    <dbReference type="NCBI Taxonomy" id="349161"/>
    <lineage>
        <taxon>Bacteria</taxon>
        <taxon>Bacillati</taxon>
        <taxon>Bacillota</taxon>
        <taxon>Clostridia</taxon>
        <taxon>Eubacteriales</taxon>
        <taxon>Peptococcaceae</taxon>
        <taxon>Desulforamulus</taxon>
    </lineage>
</organism>
<dbReference type="Pfam" id="PF05157">
    <property type="entry name" value="MshEN"/>
    <property type="match status" value="1"/>
</dbReference>
<dbReference type="GO" id="GO:0005886">
    <property type="term" value="C:plasma membrane"/>
    <property type="evidence" value="ECO:0007669"/>
    <property type="project" value="TreeGrafter"/>
</dbReference>
<dbReference type="Gene3D" id="3.30.450.90">
    <property type="match status" value="1"/>
</dbReference>
<evidence type="ECO:0000313" key="5">
    <source>
        <dbReference type="EMBL" id="ABO49557.1"/>
    </source>
</evidence>
<dbReference type="PANTHER" id="PTHR30258:SF1">
    <property type="entry name" value="PROTEIN TRANSPORT PROTEIN HOFB HOMOLOG"/>
    <property type="match status" value="1"/>
</dbReference>
<dbReference type="eggNOG" id="COG2804">
    <property type="taxonomic scope" value="Bacteria"/>
</dbReference>
<dbReference type="GO" id="GO:0005524">
    <property type="term" value="F:ATP binding"/>
    <property type="evidence" value="ECO:0007669"/>
    <property type="project" value="UniProtKB-KW"/>
</dbReference>
<dbReference type="FunFam" id="3.40.50.300:FF:000398">
    <property type="entry name" value="Type IV pilus assembly ATPase PilB"/>
    <property type="match status" value="1"/>
</dbReference>
<dbReference type="OrthoDB" id="9808272at2"/>
<name>A4J3A4_DESRM</name>
<keyword evidence="6" id="KW-1185">Reference proteome</keyword>
<dbReference type="AlphaFoldDB" id="A4J3A4"/>
<dbReference type="PANTHER" id="PTHR30258">
    <property type="entry name" value="TYPE II SECRETION SYSTEM PROTEIN GSPE-RELATED"/>
    <property type="match status" value="1"/>
</dbReference>
<dbReference type="EMBL" id="CP000612">
    <property type="protein sequence ID" value="ABO49557.1"/>
    <property type="molecule type" value="Genomic_DNA"/>
</dbReference>